<protein>
    <submittedName>
        <fullName evidence="1">Uncharacterized protein</fullName>
    </submittedName>
</protein>
<proteinExistence type="predicted"/>
<name>A0ACB0FCA1_RANTA</name>
<sequence length="169" mass="18001">MHPICYLTGKSGFVEKTSVAMASNPACSLKQGMTRPKVMTQRGQRADGPSPARLTHRPQCPLEPRQPLKAEPRGPASSRALRPCRAGSPTGRPELPVAHVPDSGLEGPGLPSWGPRGTAAPAPVEASPRCRLHLPQLFSSFLAAPPDPWPSASGSRGSLSCPRRHLEKR</sequence>
<accession>A0ACB0FCA1</accession>
<organism evidence="1 2">
    <name type="scientific">Rangifer tarandus platyrhynchus</name>
    <name type="common">Svalbard reindeer</name>
    <dbReference type="NCBI Taxonomy" id="3082113"/>
    <lineage>
        <taxon>Eukaryota</taxon>
        <taxon>Metazoa</taxon>
        <taxon>Chordata</taxon>
        <taxon>Craniata</taxon>
        <taxon>Vertebrata</taxon>
        <taxon>Euteleostomi</taxon>
        <taxon>Mammalia</taxon>
        <taxon>Eutheria</taxon>
        <taxon>Laurasiatheria</taxon>
        <taxon>Artiodactyla</taxon>
        <taxon>Ruminantia</taxon>
        <taxon>Pecora</taxon>
        <taxon>Cervidae</taxon>
        <taxon>Odocoileinae</taxon>
        <taxon>Rangifer</taxon>
    </lineage>
</organism>
<reference evidence="1" key="1">
    <citation type="submission" date="2023-05" db="EMBL/GenBank/DDBJ databases">
        <authorList>
            <consortium name="ELIXIR-Norway"/>
        </authorList>
    </citation>
    <scope>NUCLEOTIDE SEQUENCE</scope>
</reference>
<gene>
    <name evidence="1" type="ORF">MRATA1EN3_LOCUS21346</name>
</gene>
<dbReference type="EMBL" id="OX596089">
    <property type="protein sequence ID" value="CAI9710133.1"/>
    <property type="molecule type" value="Genomic_DNA"/>
</dbReference>
<evidence type="ECO:0000313" key="2">
    <source>
        <dbReference type="Proteomes" id="UP001162501"/>
    </source>
</evidence>
<evidence type="ECO:0000313" key="1">
    <source>
        <dbReference type="EMBL" id="CAI9710133.1"/>
    </source>
</evidence>
<dbReference type="Proteomes" id="UP001162501">
    <property type="component" value="Chromosome 5"/>
</dbReference>